<keyword evidence="7 8" id="KW-0539">Nucleus</keyword>
<evidence type="ECO:0000313" key="13">
    <source>
        <dbReference type="EMBL" id="KAK9302857.1"/>
    </source>
</evidence>
<dbReference type="GO" id="GO:0046872">
    <property type="term" value="F:metal ion binding"/>
    <property type="evidence" value="ECO:0007669"/>
    <property type="project" value="UniProtKB-UniRule"/>
</dbReference>
<dbReference type="Pfam" id="PF17146">
    <property type="entry name" value="PIN_6"/>
    <property type="match status" value="1"/>
</dbReference>
<comment type="caution">
    <text evidence="13">The sequence shown here is derived from an EMBL/GenBank/DDBJ whole genome shotgun (WGS) entry which is preliminary data.</text>
</comment>
<comment type="subcellular location">
    <subcellularLocation>
        <location evidence="1 8">Nucleus</location>
    </subcellularLocation>
</comment>
<evidence type="ECO:0000256" key="6">
    <source>
        <dbReference type="ARBA" id="ARBA00022833"/>
    </source>
</evidence>
<name>A0AAW0ZYK4_9HYME</name>
<feature type="compositionally biased region" description="Polar residues" evidence="10">
    <location>
        <begin position="203"/>
        <end position="216"/>
    </location>
</feature>
<feature type="compositionally biased region" description="Acidic residues" evidence="10">
    <location>
        <begin position="275"/>
        <end position="292"/>
    </location>
</feature>
<gene>
    <name evidence="13" type="ORF">QLX08_005263</name>
</gene>
<feature type="region of interest" description="Disordered" evidence="10">
    <location>
        <begin position="261"/>
        <end position="293"/>
    </location>
</feature>
<keyword evidence="3" id="KW-0540">Nuclease</keyword>
<evidence type="ECO:0000256" key="9">
    <source>
        <dbReference type="PIRSR" id="PIRSR037125-1"/>
    </source>
</evidence>
<dbReference type="PANTHER" id="PTHR12814">
    <property type="entry name" value="RNA-BINDING PROTEIN NOB1"/>
    <property type="match status" value="1"/>
</dbReference>
<evidence type="ECO:0000256" key="4">
    <source>
        <dbReference type="ARBA" id="ARBA00022723"/>
    </source>
</evidence>
<dbReference type="AlphaFoldDB" id="A0AAW0ZYK4"/>
<protein>
    <recommendedName>
        <fullName evidence="8">RNA-binding protein NOB1</fullName>
    </recommendedName>
</protein>
<dbReference type="GO" id="GO:0004521">
    <property type="term" value="F:RNA endonuclease activity"/>
    <property type="evidence" value="ECO:0007669"/>
    <property type="project" value="UniProtKB-UniRule"/>
</dbReference>
<comment type="similarity">
    <text evidence="2 8">Belongs to the NOB1 family.</text>
</comment>
<feature type="compositionally biased region" description="Acidic residues" evidence="10">
    <location>
        <begin position="181"/>
        <end position="192"/>
    </location>
</feature>
<evidence type="ECO:0000259" key="11">
    <source>
        <dbReference type="Pfam" id="PF08772"/>
    </source>
</evidence>
<feature type="domain" description="Nin one binding (NOB1) Zn-ribbon-like" evidence="11">
    <location>
        <begin position="347"/>
        <end position="418"/>
    </location>
</feature>
<dbReference type="SUPFAM" id="SSF144206">
    <property type="entry name" value="NOB1 zinc finger-like"/>
    <property type="match status" value="1"/>
</dbReference>
<sequence length="494" mass="56988">MNETQKVQYLIVDTSAFIRNAPLQDIGVNIVTEQDVVNEVTSKRQLRRLVVLPYDLKIQNAYPENIKFVTEFAKKTGDYNSLSATDVKVIALTYQLEKEKMGINHLRTEPKVTQTVDSSAKKAEDLHTPLAGFYMPKKKEDIDEENIKECDNEESKQEKYSENNHKKEIAINLRNRVTNMDLEETEEEEESESDYRESYSVSGSDYETTESEINQNRTDDLSTKFSRLTCESTNFIVQDKDDIEHNVDDILISIKENSDNTDKYNEYKSNRNDDNNDNYEYEDEDDDGDDDSGWITSGNISRIKKKLDSDFLEQKSVTVACLTMDFAMQNVLKQIGLNVVALDGRIIKQMRTYIFRCHACYKTTSIMTKVFCPNCGNKTLKKVAVTLNEEGKQEIHINFRRPLSKKGKRFSLPLPKGGKHANNPILCEDHPLPDQRPSRLARTKNNPLEDDHIAEYSPFVMRDIHSKSAMLGIRTKGPAKYWMQRNPNEVRKRK</sequence>
<dbReference type="CDD" id="cd09876">
    <property type="entry name" value="PIN_Nob1-like"/>
    <property type="match status" value="1"/>
</dbReference>
<dbReference type="Gene3D" id="6.20.210.10">
    <property type="entry name" value="Nin one binding (NOB1), Zn-ribbon-like"/>
    <property type="match status" value="1"/>
</dbReference>
<feature type="compositionally biased region" description="Basic and acidic residues" evidence="10">
    <location>
        <begin position="261"/>
        <end position="274"/>
    </location>
</feature>
<feature type="domain" description="Ribonuclease PIN" evidence="12">
    <location>
        <begin position="10"/>
        <end position="96"/>
    </location>
</feature>
<evidence type="ECO:0000256" key="10">
    <source>
        <dbReference type="SAM" id="MobiDB-lite"/>
    </source>
</evidence>
<feature type="binding site" evidence="9">
    <location>
        <position position="360"/>
    </location>
    <ligand>
        <name>Zn(2+)</name>
        <dbReference type="ChEBI" id="CHEBI:29105"/>
    </ligand>
</feature>
<evidence type="ECO:0000256" key="2">
    <source>
        <dbReference type="ARBA" id="ARBA00005858"/>
    </source>
</evidence>
<dbReference type="InterPro" id="IPR036283">
    <property type="entry name" value="NOB1_Zf-like_sf"/>
</dbReference>
<dbReference type="EMBL" id="JAWNGG020000088">
    <property type="protein sequence ID" value="KAK9302857.1"/>
    <property type="molecule type" value="Genomic_DNA"/>
</dbReference>
<dbReference type="Pfam" id="PF08772">
    <property type="entry name" value="Zn_ribbon_NOB1"/>
    <property type="match status" value="1"/>
</dbReference>
<keyword evidence="4 8" id="KW-0479">Metal-binding</keyword>
<organism evidence="13 14">
    <name type="scientific">Tetragonisca angustula</name>
    <dbReference type="NCBI Taxonomy" id="166442"/>
    <lineage>
        <taxon>Eukaryota</taxon>
        <taxon>Metazoa</taxon>
        <taxon>Ecdysozoa</taxon>
        <taxon>Arthropoda</taxon>
        <taxon>Hexapoda</taxon>
        <taxon>Insecta</taxon>
        <taxon>Pterygota</taxon>
        <taxon>Neoptera</taxon>
        <taxon>Endopterygota</taxon>
        <taxon>Hymenoptera</taxon>
        <taxon>Apocrita</taxon>
        <taxon>Aculeata</taxon>
        <taxon>Apoidea</taxon>
        <taxon>Anthophila</taxon>
        <taxon>Apidae</taxon>
        <taxon>Tetragonisca</taxon>
    </lineage>
</organism>
<keyword evidence="6 8" id="KW-0862">Zinc</keyword>
<dbReference type="GO" id="GO:0031981">
    <property type="term" value="C:nuclear lumen"/>
    <property type="evidence" value="ECO:0007669"/>
    <property type="project" value="UniProtKB-ARBA"/>
</dbReference>
<feature type="binding site" evidence="9">
    <location>
        <position position="357"/>
    </location>
    <ligand>
        <name>Zn(2+)</name>
        <dbReference type="ChEBI" id="CHEBI:29105"/>
    </ligand>
</feature>
<feature type="compositionally biased region" description="Basic and acidic residues" evidence="10">
    <location>
        <begin position="427"/>
        <end position="437"/>
    </location>
</feature>
<dbReference type="InterPro" id="IPR014881">
    <property type="entry name" value="NOB1_Zn-bd"/>
</dbReference>
<evidence type="ECO:0000256" key="8">
    <source>
        <dbReference type="PIRNR" id="PIRNR037125"/>
    </source>
</evidence>
<feature type="compositionally biased region" description="Basic and acidic residues" evidence="10">
    <location>
        <begin position="143"/>
        <end position="169"/>
    </location>
</feature>
<dbReference type="InterPro" id="IPR033411">
    <property type="entry name" value="Ribonuclease_PIN"/>
</dbReference>
<dbReference type="GO" id="GO:0005737">
    <property type="term" value="C:cytoplasm"/>
    <property type="evidence" value="ECO:0007669"/>
    <property type="project" value="UniProtKB-ARBA"/>
</dbReference>
<keyword evidence="5" id="KW-0378">Hydrolase</keyword>
<evidence type="ECO:0000256" key="3">
    <source>
        <dbReference type="ARBA" id="ARBA00022722"/>
    </source>
</evidence>
<dbReference type="GO" id="GO:0030688">
    <property type="term" value="C:preribosome, small subunit precursor"/>
    <property type="evidence" value="ECO:0007669"/>
    <property type="project" value="TreeGrafter"/>
</dbReference>
<dbReference type="Proteomes" id="UP001432146">
    <property type="component" value="Unassembled WGS sequence"/>
</dbReference>
<dbReference type="InterPro" id="IPR039907">
    <property type="entry name" value="NOB1"/>
</dbReference>
<reference evidence="13 14" key="1">
    <citation type="submission" date="2024-05" db="EMBL/GenBank/DDBJ databases">
        <title>The nuclear and mitochondrial genome assemblies of Tetragonisca angustula (Apidae: Meliponini), a tiny yet remarkable pollinator in the Neotropics.</title>
        <authorList>
            <person name="Ferrari R."/>
            <person name="Ricardo P.C."/>
            <person name="Dias F.C."/>
            <person name="Araujo N.S."/>
            <person name="Soares D.O."/>
            <person name="Zhou Q.-S."/>
            <person name="Zhu C.-D."/>
            <person name="Coutinho L."/>
            <person name="Airas M.C."/>
            <person name="Batista T.M."/>
        </authorList>
    </citation>
    <scope>NUCLEOTIDE SEQUENCE [LARGE SCALE GENOMIC DNA]</scope>
    <source>
        <strain evidence="13">ASF017062</strain>
        <tissue evidence="13">Abdomen</tissue>
    </source>
</reference>
<feature type="region of interest" description="Disordered" evidence="10">
    <location>
        <begin position="143"/>
        <end position="218"/>
    </location>
</feature>
<dbReference type="InterPro" id="IPR017117">
    <property type="entry name" value="Nob1_euk"/>
</dbReference>
<feature type="region of interest" description="Disordered" evidence="10">
    <location>
        <begin position="414"/>
        <end position="447"/>
    </location>
</feature>
<feature type="binding site" evidence="9">
    <location>
        <position position="375"/>
    </location>
    <ligand>
        <name>Zn(2+)</name>
        <dbReference type="ChEBI" id="CHEBI:29105"/>
    </ligand>
</feature>
<evidence type="ECO:0000256" key="5">
    <source>
        <dbReference type="ARBA" id="ARBA00022801"/>
    </source>
</evidence>
<dbReference type="GO" id="GO:0030490">
    <property type="term" value="P:maturation of SSU-rRNA"/>
    <property type="evidence" value="ECO:0007669"/>
    <property type="project" value="TreeGrafter"/>
</dbReference>
<feature type="binding site" evidence="9">
    <location>
        <position position="372"/>
    </location>
    <ligand>
        <name>Zn(2+)</name>
        <dbReference type="ChEBI" id="CHEBI:29105"/>
    </ligand>
</feature>
<dbReference type="GO" id="GO:0016787">
    <property type="term" value="F:hydrolase activity"/>
    <property type="evidence" value="ECO:0007669"/>
    <property type="project" value="UniProtKB-KW"/>
</dbReference>
<dbReference type="Gene3D" id="3.40.50.1010">
    <property type="entry name" value="5'-nuclease"/>
    <property type="match status" value="1"/>
</dbReference>
<evidence type="ECO:0000256" key="7">
    <source>
        <dbReference type="ARBA" id="ARBA00023242"/>
    </source>
</evidence>
<dbReference type="PANTHER" id="PTHR12814:SF2">
    <property type="entry name" value="RNA-BINDING PROTEIN NOB1"/>
    <property type="match status" value="1"/>
</dbReference>
<dbReference type="FunFam" id="3.40.50.1010:FF:000020">
    <property type="entry name" value="20S-pre-rRNA D-site endonuclease NOB1"/>
    <property type="match status" value="1"/>
</dbReference>
<accession>A0AAW0ZYK4</accession>
<evidence type="ECO:0000259" key="12">
    <source>
        <dbReference type="Pfam" id="PF17146"/>
    </source>
</evidence>
<keyword evidence="14" id="KW-1185">Reference proteome</keyword>
<proteinExistence type="inferred from homology"/>
<dbReference type="PIRSF" id="PIRSF037125">
    <property type="entry name" value="D-site_20S_pre-rRNA_nuclease"/>
    <property type="match status" value="1"/>
</dbReference>
<comment type="function">
    <text evidence="8">May play a role in mRNA degradation.</text>
</comment>
<evidence type="ECO:0000256" key="1">
    <source>
        <dbReference type="ARBA" id="ARBA00004123"/>
    </source>
</evidence>
<evidence type="ECO:0000313" key="14">
    <source>
        <dbReference type="Proteomes" id="UP001432146"/>
    </source>
</evidence>